<organism evidence="4 5">
    <name type="scientific">Actinoplanes xinjiangensis</name>
    <dbReference type="NCBI Taxonomy" id="512350"/>
    <lineage>
        <taxon>Bacteria</taxon>
        <taxon>Bacillati</taxon>
        <taxon>Actinomycetota</taxon>
        <taxon>Actinomycetes</taxon>
        <taxon>Micromonosporales</taxon>
        <taxon>Micromonosporaceae</taxon>
        <taxon>Actinoplanes</taxon>
    </lineage>
</organism>
<dbReference type="InterPro" id="IPR000182">
    <property type="entry name" value="GNAT_dom"/>
</dbReference>
<gene>
    <name evidence="4" type="ORF">BC793_11877</name>
</gene>
<reference evidence="4 5" key="1">
    <citation type="submission" date="2018-05" db="EMBL/GenBank/DDBJ databases">
        <title>Genomic Encyclopedia of Archaeal and Bacterial Type Strains, Phase II (KMG-II): from individual species to whole genera.</title>
        <authorList>
            <person name="Goeker M."/>
        </authorList>
    </citation>
    <scope>NUCLEOTIDE SEQUENCE [LARGE SCALE GENOMIC DNA]</scope>
    <source>
        <strain evidence="4 5">DSM 45184</strain>
    </source>
</reference>
<dbReference type="Proteomes" id="UP000245697">
    <property type="component" value="Unassembled WGS sequence"/>
</dbReference>
<keyword evidence="1" id="KW-0808">Transferase</keyword>
<evidence type="ECO:0000256" key="1">
    <source>
        <dbReference type="ARBA" id="ARBA00022679"/>
    </source>
</evidence>
<evidence type="ECO:0000313" key="5">
    <source>
        <dbReference type="Proteomes" id="UP000245697"/>
    </source>
</evidence>
<evidence type="ECO:0000259" key="3">
    <source>
        <dbReference type="PROSITE" id="PS51186"/>
    </source>
</evidence>
<dbReference type="EMBL" id="QGGR01000018">
    <property type="protein sequence ID" value="PWK40847.1"/>
    <property type="molecule type" value="Genomic_DNA"/>
</dbReference>
<comment type="caution">
    <text evidence="4">The sequence shown here is derived from an EMBL/GenBank/DDBJ whole genome shotgun (WGS) entry which is preliminary data.</text>
</comment>
<name>A0A316F4X3_9ACTN</name>
<dbReference type="GO" id="GO:0016747">
    <property type="term" value="F:acyltransferase activity, transferring groups other than amino-acyl groups"/>
    <property type="evidence" value="ECO:0007669"/>
    <property type="project" value="InterPro"/>
</dbReference>
<protein>
    <submittedName>
        <fullName evidence="4">Ribosomal protein S18 acetylase RimI-like enzyme</fullName>
    </submittedName>
</protein>
<dbReference type="Gene3D" id="3.40.630.30">
    <property type="match status" value="1"/>
</dbReference>
<keyword evidence="2" id="KW-0012">Acyltransferase</keyword>
<accession>A0A316F4X3</accession>
<dbReference type="InterPro" id="IPR016181">
    <property type="entry name" value="Acyl_CoA_acyltransferase"/>
</dbReference>
<evidence type="ECO:0000256" key="2">
    <source>
        <dbReference type="ARBA" id="ARBA00023315"/>
    </source>
</evidence>
<dbReference type="AlphaFoldDB" id="A0A316F4X3"/>
<keyword evidence="4" id="KW-0689">Ribosomal protein</keyword>
<dbReference type="SUPFAM" id="SSF55729">
    <property type="entry name" value="Acyl-CoA N-acyltransferases (Nat)"/>
    <property type="match status" value="1"/>
</dbReference>
<keyword evidence="4" id="KW-0687">Ribonucleoprotein</keyword>
<keyword evidence="5" id="KW-1185">Reference proteome</keyword>
<dbReference type="OrthoDB" id="5243635at2"/>
<evidence type="ECO:0000313" key="4">
    <source>
        <dbReference type="EMBL" id="PWK40847.1"/>
    </source>
</evidence>
<dbReference type="GO" id="GO:0005840">
    <property type="term" value="C:ribosome"/>
    <property type="evidence" value="ECO:0007669"/>
    <property type="project" value="UniProtKB-KW"/>
</dbReference>
<proteinExistence type="predicted"/>
<dbReference type="CDD" id="cd04301">
    <property type="entry name" value="NAT_SF"/>
    <property type="match status" value="1"/>
</dbReference>
<feature type="domain" description="N-acetyltransferase" evidence="3">
    <location>
        <begin position="3"/>
        <end position="167"/>
    </location>
</feature>
<dbReference type="PROSITE" id="PS51186">
    <property type="entry name" value="GNAT"/>
    <property type="match status" value="1"/>
</dbReference>
<dbReference type="RefSeq" id="WP_109599554.1">
    <property type="nucleotide sequence ID" value="NZ_BONA01000082.1"/>
</dbReference>
<sequence>MTVLLRPVEDADLIAVGALHHRSRAAAYADLVPPETFAARGPEALSAWWVERWKWERETHRMTVAEVGGEPAGFTYVGPSETDGAAELYAIHVEPHLVGSGIGRHLMINALEQLAEFDVERAVLWVLADNPVARRFYERGGWTPDGATRVEAINDHPLPQLRYTRSL</sequence>
<dbReference type="PANTHER" id="PTHR43877">
    <property type="entry name" value="AMINOALKYLPHOSPHONATE N-ACETYLTRANSFERASE-RELATED-RELATED"/>
    <property type="match status" value="1"/>
</dbReference>
<dbReference type="Pfam" id="PF00583">
    <property type="entry name" value="Acetyltransf_1"/>
    <property type="match status" value="1"/>
</dbReference>
<dbReference type="InterPro" id="IPR050832">
    <property type="entry name" value="Bact_Acetyltransf"/>
</dbReference>